<evidence type="ECO:0008006" key="6">
    <source>
        <dbReference type="Google" id="ProtNLM"/>
    </source>
</evidence>
<evidence type="ECO:0000256" key="3">
    <source>
        <dbReference type="SAM" id="MobiDB-lite"/>
    </source>
</evidence>
<evidence type="ECO:0000256" key="2">
    <source>
        <dbReference type="ARBA" id="ARBA00023242"/>
    </source>
</evidence>
<keyword evidence="5" id="KW-1185">Reference proteome</keyword>
<evidence type="ECO:0000313" key="4">
    <source>
        <dbReference type="Ensembl" id="ENSLLTP00000019562.1"/>
    </source>
</evidence>
<reference evidence="4" key="2">
    <citation type="submission" date="2025-09" db="UniProtKB">
        <authorList>
            <consortium name="Ensembl"/>
        </authorList>
    </citation>
    <scope>IDENTIFICATION</scope>
</reference>
<dbReference type="PANTHER" id="PTHR46147:SF2">
    <property type="entry name" value="SET-BINDING PROTEIN"/>
    <property type="match status" value="1"/>
</dbReference>
<comment type="subcellular location">
    <subcellularLocation>
        <location evidence="1">Nucleus</location>
    </subcellularLocation>
</comment>
<evidence type="ECO:0000313" key="5">
    <source>
        <dbReference type="Proteomes" id="UP000694406"/>
    </source>
</evidence>
<sequence>MEPRENLGPSRPRGSETDFLASTIASAKAPSALGGSGEILLSTSSSAKGISGSGDHHHMEIEEEDELCSRRDVDSISNADSEKWVVGDGLEEQEFSIKEANFTEGSLKLKIQTTKRAKKPPKSLENYICPPEIKITIKQSGEPKLSRAGKNSKASREEDHAHSKKKVRECIFFGLGWRSGRMGVPSSVFTEGGKGALSSGAPFLAGRKSSRWDPCLVQCEQNLGVPS</sequence>
<feature type="region of interest" description="Disordered" evidence="3">
    <location>
        <begin position="30"/>
        <end position="73"/>
    </location>
</feature>
<dbReference type="GeneTree" id="ENSGT00940000158784"/>
<organism evidence="4 5">
    <name type="scientific">Laticauda laticaudata</name>
    <name type="common">Blue-ringed sea krait</name>
    <name type="synonym">Blue-lipped sea krait</name>
    <dbReference type="NCBI Taxonomy" id="8630"/>
    <lineage>
        <taxon>Eukaryota</taxon>
        <taxon>Metazoa</taxon>
        <taxon>Chordata</taxon>
        <taxon>Craniata</taxon>
        <taxon>Vertebrata</taxon>
        <taxon>Euteleostomi</taxon>
        <taxon>Lepidosauria</taxon>
        <taxon>Squamata</taxon>
        <taxon>Bifurcata</taxon>
        <taxon>Unidentata</taxon>
        <taxon>Episquamata</taxon>
        <taxon>Toxicofera</taxon>
        <taxon>Serpentes</taxon>
        <taxon>Colubroidea</taxon>
        <taxon>Elapidae</taxon>
        <taxon>Laticaudinae</taxon>
        <taxon>Laticauda</taxon>
    </lineage>
</organism>
<accession>A0A8C5SLY3</accession>
<reference evidence="4" key="1">
    <citation type="submission" date="2025-08" db="UniProtKB">
        <authorList>
            <consortium name="Ensembl"/>
        </authorList>
    </citation>
    <scope>IDENTIFICATION</scope>
</reference>
<name>A0A8C5SLY3_LATLA</name>
<dbReference type="GO" id="GO:0006355">
    <property type="term" value="P:regulation of DNA-templated transcription"/>
    <property type="evidence" value="ECO:0007669"/>
    <property type="project" value="TreeGrafter"/>
</dbReference>
<dbReference type="Ensembl" id="ENSLLTT00000020283.1">
    <property type="protein sequence ID" value="ENSLLTP00000019562.1"/>
    <property type="gene ID" value="ENSLLTG00000014704.1"/>
</dbReference>
<keyword evidence="2" id="KW-0539">Nucleus</keyword>
<dbReference type="AlphaFoldDB" id="A0A8C5SLY3"/>
<dbReference type="GO" id="GO:0005654">
    <property type="term" value="C:nucleoplasm"/>
    <property type="evidence" value="ECO:0007669"/>
    <property type="project" value="TreeGrafter"/>
</dbReference>
<evidence type="ECO:0000256" key="1">
    <source>
        <dbReference type="ARBA" id="ARBA00004123"/>
    </source>
</evidence>
<proteinExistence type="predicted"/>
<dbReference type="PANTHER" id="PTHR46147">
    <property type="entry name" value="HISTONE-LYSINE N-METHYLTRANSFERASE ASH1"/>
    <property type="match status" value="1"/>
</dbReference>
<feature type="region of interest" description="Disordered" evidence="3">
    <location>
        <begin position="138"/>
        <end position="164"/>
    </location>
</feature>
<dbReference type="GO" id="GO:0042800">
    <property type="term" value="F:histone H3K4 methyltransferase activity"/>
    <property type="evidence" value="ECO:0007669"/>
    <property type="project" value="TreeGrafter"/>
</dbReference>
<dbReference type="Proteomes" id="UP000694406">
    <property type="component" value="Unplaced"/>
</dbReference>
<protein>
    <recommendedName>
        <fullName evidence="6">SET-binding protein</fullName>
    </recommendedName>
</protein>